<dbReference type="Pfam" id="PF00005">
    <property type="entry name" value="ABC_tran"/>
    <property type="match status" value="1"/>
</dbReference>
<dbReference type="GO" id="GO:0015421">
    <property type="term" value="F:ABC-type oligopeptide transporter activity"/>
    <property type="evidence" value="ECO:0007669"/>
    <property type="project" value="TreeGrafter"/>
</dbReference>
<keyword evidence="3 8" id="KW-0812">Transmembrane</keyword>
<dbReference type="CDD" id="cd18547">
    <property type="entry name" value="ABC_6TM_Tm288_like"/>
    <property type="match status" value="1"/>
</dbReference>
<dbReference type="EMBL" id="LR215039">
    <property type="protein sequence ID" value="VEU76576.1"/>
    <property type="molecule type" value="Genomic_DNA"/>
</dbReference>
<evidence type="ECO:0000256" key="3">
    <source>
        <dbReference type="ARBA" id="ARBA00022692"/>
    </source>
</evidence>
<dbReference type="InterPro" id="IPR011527">
    <property type="entry name" value="ABC1_TM_dom"/>
</dbReference>
<feature type="transmembrane region" description="Helical" evidence="8">
    <location>
        <begin position="192"/>
        <end position="213"/>
    </location>
</feature>
<evidence type="ECO:0000256" key="4">
    <source>
        <dbReference type="ARBA" id="ARBA00022741"/>
    </source>
</evidence>
<feature type="transmembrane region" description="Helical" evidence="8">
    <location>
        <begin position="40"/>
        <end position="62"/>
    </location>
</feature>
<dbReference type="FunFam" id="3.40.50.300:FF:000218">
    <property type="entry name" value="Multidrug ABC transporter ATP-binding protein"/>
    <property type="match status" value="1"/>
</dbReference>
<dbReference type="PROSITE" id="PS50893">
    <property type="entry name" value="ABC_TRANSPORTER_2"/>
    <property type="match status" value="1"/>
</dbReference>
<dbReference type="KEGG" id="mcou:NCTC10179_00776"/>
<dbReference type="PROSITE" id="PS00211">
    <property type="entry name" value="ABC_TRANSPORTER_1"/>
    <property type="match status" value="1"/>
</dbReference>
<dbReference type="PROSITE" id="PS50929">
    <property type="entry name" value="ABC_TM1F"/>
    <property type="match status" value="1"/>
</dbReference>
<evidence type="ECO:0000256" key="8">
    <source>
        <dbReference type="SAM" id="Phobius"/>
    </source>
</evidence>
<dbReference type="GO" id="GO:0005524">
    <property type="term" value="F:ATP binding"/>
    <property type="evidence" value="ECO:0007669"/>
    <property type="project" value="UniProtKB-KW"/>
</dbReference>
<evidence type="ECO:0000313" key="11">
    <source>
        <dbReference type="EMBL" id="VEU76576.1"/>
    </source>
</evidence>
<dbReference type="RefSeq" id="WP_051616999.1">
    <property type="nucleotide sequence ID" value="NZ_LR215039.1"/>
</dbReference>
<keyword evidence="11" id="KW-0378">Hydrolase</keyword>
<evidence type="ECO:0000259" key="9">
    <source>
        <dbReference type="PROSITE" id="PS50893"/>
    </source>
</evidence>
<dbReference type="InterPro" id="IPR039421">
    <property type="entry name" value="Type_1_exporter"/>
</dbReference>
<evidence type="ECO:0000256" key="6">
    <source>
        <dbReference type="ARBA" id="ARBA00022989"/>
    </source>
</evidence>
<keyword evidence="12" id="KW-1185">Reference proteome</keyword>
<dbReference type="Gene3D" id="3.40.50.300">
    <property type="entry name" value="P-loop containing nucleotide triphosphate hydrolases"/>
    <property type="match status" value="1"/>
</dbReference>
<dbReference type="InterPro" id="IPR003593">
    <property type="entry name" value="AAA+_ATPase"/>
</dbReference>
<evidence type="ECO:0000256" key="1">
    <source>
        <dbReference type="ARBA" id="ARBA00004651"/>
    </source>
</evidence>
<feature type="transmembrane region" description="Helical" evidence="8">
    <location>
        <begin position="281"/>
        <end position="302"/>
    </location>
</feature>
<dbReference type="Proteomes" id="UP000289497">
    <property type="component" value="Chromosome"/>
</dbReference>
<sequence length="651" mass="73779">MRINFQNRSNLKNNAPKLSFKENKKVFSRALGLVWKDHKIVMSLVFVLIVLSNVGMIFNQVFLGKILIDGLLTDHNTGGIIAIDQFDWTRFYWMMTLGVIMFALGIIFSFTYQWLIIKITFNTMAKLRNDLYVHSQKLPIKFFDSNQKGEILSRYTSDIDTLRQFISNSIPSTINALVTLIISFVIMMWFSWILTLITVVLVFGLLFAMQVLGKRSGKHFKHRQMMNGKVVGFVEEMFSGLKVVKTFNYEAKSIVKFEKLNEEFYQAEYKANKVANVMFPVAWNLGLIVFAVVSIIGGVIISNTNARVFFGLTVGVLFSFTQFARSFAGPISTVAQQSNVIIMALAGSKRVFDILDQEPEINLGEVKLVKINKDQNGNFVEQSKDNLYSIYAWKIPHKVGNEQYKYAQGKIEFKNVSFGYSDEKMILKDISLVAYPGQKIALVGPTGAGKTTITNLLNRFYEIQSGDIYFDDINLKDIDKDSLREALVMVLQDTHLFTDTIKRNIAYGAENVIDTLMFLSADIANISHYIENLQHNYNTVLTEGGNELSQGQKQLFSIARAAYHDAPVVILDEATSSIDTKTEQLVQESMDKLMSNRTSFVIAHRLSTIKNADLILVIKDGQIIERGNHSELITQAGYYASLWENSKIQIN</sequence>
<dbReference type="SUPFAM" id="SSF90123">
    <property type="entry name" value="ABC transporter transmembrane region"/>
    <property type="match status" value="1"/>
</dbReference>
<gene>
    <name evidence="11" type="primary">mldB1_3</name>
    <name evidence="11" type="ORF">NCTC10179_00776</name>
</gene>
<keyword evidence="7 8" id="KW-0472">Membrane</keyword>
<comment type="subcellular location">
    <subcellularLocation>
        <location evidence="1">Cell membrane</location>
        <topology evidence="1">Multi-pass membrane protein</topology>
    </subcellularLocation>
</comment>
<keyword evidence="5" id="KW-0067">ATP-binding</keyword>
<dbReference type="InterPro" id="IPR027417">
    <property type="entry name" value="P-loop_NTPase"/>
</dbReference>
<dbReference type="Pfam" id="PF00664">
    <property type="entry name" value="ABC_membrane"/>
    <property type="match status" value="1"/>
</dbReference>
<dbReference type="InterPro" id="IPR017871">
    <property type="entry name" value="ABC_transporter-like_CS"/>
</dbReference>
<dbReference type="EC" id="3.6.3.-" evidence="11"/>
<evidence type="ECO:0000256" key="2">
    <source>
        <dbReference type="ARBA" id="ARBA00005417"/>
    </source>
</evidence>
<dbReference type="SMART" id="SM00382">
    <property type="entry name" value="AAA"/>
    <property type="match status" value="1"/>
</dbReference>
<proteinExistence type="inferred from homology"/>
<dbReference type="InterPro" id="IPR003439">
    <property type="entry name" value="ABC_transporter-like_ATP-bd"/>
</dbReference>
<keyword evidence="4" id="KW-0547">Nucleotide-binding</keyword>
<dbReference type="PANTHER" id="PTHR43394:SF1">
    <property type="entry name" value="ATP-BINDING CASSETTE SUB-FAMILY B MEMBER 10, MITOCHONDRIAL"/>
    <property type="match status" value="1"/>
</dbReference>
<reference evidence="11 12" key="1">
    <citation type="submission" date="2019-01" db="EMBL/GenBank/DDBJ databases">
        <authorList>
            <consortium name="Pathogen Informatics"/>
        </authorList>
    </citation>
    <scope>NUCLEOTIDE SEQUENCE [LARGE SCALE GENOMIC DNA]</scope>
    <source>
        <strain evidence="11 12">NCTC10179</strain>
    </source>
</reference>
<dbReference type="SUPFAM" id="SSF52540">
    <property type="entry name" value="P-loop containing nucleoside triphosphate hydrolases"/>
    <property type="match status" value="1"/>
</dbReference>
<evidence type="ECO:0000259" key="10">
    <source>
        <dbReference type="PROSITE" id="PS50929"/>
    </source>
</evidence>
<dbReference type="GO" id="GO:0016887">
    <property type="term" value="F:ATP hydrolysis activity"/>
    <property type="evidence" value="ECO:0007669"/>
    <property type="project" value="InterPro"/>
</dbReference>
<comment type="similarity">
    <text evidence="2">Belongs to the ABC transporter superfamily.</text>
</comment>
<protein>
    <submittedName>
        <fullName evidence="11">ABC-type multidrug/protein/lipid transport system ATPase component</fullName>
        <ecNumber evidence="11">3.6.3.-</ecNumber>
    </submittedName>
</protein>
<feature type="domain" description="ABC transporter" evidence="9">
    <location>
        <begin position="411"/>
        <end position="645"/>
    </location>
</feature>
<feature type="domain" description="ABC transmembrane type-1" evidence="10">
    <location>
        <begin position="44"/>
        <end position="343"/>
    </location>
</feature>
<evidence type="ECO:0000256" key="7">
    <source>
        <dbReference type="ARBA" id="ARBA00023136"/>
    </source>
</evidence>
<dbReference type="InterPro" id="IPR036640">
    <property type="entry name" value="ABC1_TM_sf"/>
</dbReference>
<feature type="transmembrane region" description="Helical" evidence="8">
    <location>
        <begin position="165"/>
        <end position="186"/>
    </location>
</feature>
<dbReference type="PANTHER" id="PTHR43394">
    <property type="entry name" value="ATP-DEPENDENT PERMEASE MDL1, MITOCHONDRIAL"/>
    <property type="match status" value="1"/>
</dbReference>
<dbReference type="Gene3D" id="1.20.1560.10">
    <property type="entry name" value="ABC transporter type 1, transmembrane domain"/>
    <property type="match status" value="1"/>
</dbReference>
<feature type="transmembrane region" description="Helical" evidence="8">
    <location>
        <begin position="91"/>
        <end position="117"/>
    </location>
</feature>
<dbReference type="AlphaFoldDB" id="A0A449B7M6"/>
<dbReference type="GO" id="GO:0005886">
    <property type="term" value="C:plasma membrane"/>
    <property type="evidence" value="ECO:0007669"/>
    <property type="project" value="UniProtKB-SubCell"/>
</dbReference>
<keyword evidence="6 8" id="KW-1133">Transmembrane helix</keyword>
<organism evidence="11 12">
    <name type="scientific">Mycoplasmopsis columboralis</name>
    <dbReference type="NCBI Taxonomy" id="171282"/>
    <lineage>
        <taxon>Bacteria</taxon>
        <taxon>Bacillati</taxon>
        <taxon>Mycoplasmatota</taxon>
        <taxon>Mycoplasmoidales</taxon>
        <taxon>Metamycoplasmataceae</taxon>
        <taxon>Mycoplasmopsis</taxon>
    </lineage>
</organism>
<evidence type="ECO:0000313" key="12">
    <source>
        <dbReference type="Proteomes" id="UP000289497"/>
    </source>
</evidence>
<accession>A0A449B7M6</accession>
<name>A0A449B7M6_9BACT</name>
<evidence type="ECO:0000256" key="5">
    <source>
        <dbReference type="ARBA" id="ARBA00022840"/>
    </source>
</evidence>